<organism evidence="6 7">
    <name type="scientific">Jeongeupia chitinilytica</name>
    <dbReference type="NCBI Taxonomy" id="1041641"/>
    <lineage>
        <taxon>Bacteria</taxon>
        <taxon>Pseudomonadati</taxon>
        <taxon>Pseudomonadota</taxon>
        <taxon>Betaproteobacteria</taxon>
        <taxon>Neisseriales</taxon>
        <taxon>Chitinibacteraceae</taxon>
        <taxon>Jeongeupia</taxon>
    </lineage>
</organism>
<protein>
    <submittedName>
        <fullName evidence="6">DeoR family transcriptional regulator</fullName>
    </submittedName>
</protein>
<evidence type="ECO:0000256" key="1">
    <source>
        <dbReference type="ARBA" id="ARBA00022491"/>
    </source>
</evidence>
<sequence length="251" mass="26967">MFTHERQQRIVALLADRGRASVTELAATLAVSDDTVRRDLNTLAALGLLQKTHGGALSLDVPNMRRSARAAVLPEVKQALGRRVAALVEPGQTLMLDAGNSLLAVAQALPDVALTVITHSLDIAQLLSERPQVKLILLGGEWDASQRLFRGATMLAMAQQYRADLAIMGACAIHPVLGVTASDESDGAIKRTFIAGSARRWLVSDHSKFGEHAPYAVAPLDAFERIFTDRDPQLPVAPTTTLTLLTETQHG</sequence>
<dbReference type="PRINTS" id="PR00037">
    <property type="entry name" value="HTHLACR"/>
</dbReference>
<keyword evidence="2" id="KW-0805">Transcription regulation</keyword>
<dbReference type="Proteomes" id="UP000604737">
    <property type="component" value="Unassembled WGS sequence"/>
</dbReference>
<dbReference type="InterPro" id="IPR036388">
    <property type="entry name" value="WH-like_DNA-bd_sf"/>
</dbReference>
<keyword evidence="4" id="KW-0804">Transcription</keyword>
<keyword evidence="7" id="KW-1185">Reference proteome</keyword>
<dbReference type="SUPFAM" id="SSF46785">
    <property type="entry name" value="Winged helix' DNA-binding domain"/>
    <property type="match status" value="1"/>
</dbReference>
<keyword evidence="1" id="KW-0678">Repressor</keyword>
<dbReference type="SMART" id="SM01134">
    <property type="entry name" value="DeoRC"/>
    <property type="match status" value="1"/>
</dbReference>
<dbReference type="PROSITE" id="PS00894">
    <property type="entry name" value="HTH_DEOR_1"/>
    <property type="match status" value="1"/>
</dbReference>
<dbReference type="Pfam" id="PF00455">
    <property type="entry name" value="DeoRC"/>
    <property type="match status" value="1"/>
</dbReference>
<gene>
    <name evidence="6" type="ORF">GCM10007350_15890</name>
</gene>
<feature type="domain" description="HTH deoR-type" evidence="5">
    <location>
        <begin position="3"/>
        <end position="58"/>
    </location>
</feature>
<dbReference type="InterPro" id="IPR001034">
    <property type="entry name" value="DeoR_HTH"/>
</dbReference>
<proteinExistence type="predicted"/>
<evidence type="ECO:0000313" key="6">
    <source>
        <dbReference type="EMBL" id="GHD61477.1"/>
    </source>
</evidence>
<dbReference type="Gene3D" id="3.40.50.1360">
    <property type="match status" value="1"/>
</dbReference>
<dbReference type="RefSeq" id="WP_189459768.1">
    <property type="nucleotide sequence ID" value="NZ_BMYO01000004.1"/>
</dbReference>
<evidence type="ECO:0000256" key="4">
    <source>
        <dbReference type="ARBA" id="ARBA00023163"/>
    </source>
</evidence>
<dbReference type="InterPro" id="IPR036390">
    <property type="entry name" value="WH_DNA-bd_sf"/>
</dbReference>
<dbReference type="InterPro" id="IPR018356">
    <property type="entry name" value="Tscrpt_reg_HTH_DeoR_CS"/>
</dbReference>
<dbReference type="PANTHER" id="PTHR30363">
    <property type="entry name" value="HTH-TYPE TRANSCRIPTIONAL REGULATOR SRLR-RELATED"/>
    <property type="match status" value="1"/>
</dbReference>
<evidence type="ECO:0000256" key="3">
    <source>
        <dbReference type="ARBA" id="ARBA00023125"/>
    </source>
</evidence>
<dbReference type="PANTHER" id="PTHR30363:SF4">
    <property type="entry name" value="GLYCEROL-3-PHOSPHATE REGULON REPRESSOR"/>
    <property type="match status" value="1"/>
</dbReference>
<dbReference type="InterPro" id="IPR037171">
    <property type="entry name" value="NagB/RpiA_transferase-like"/>
</dbReference>
<evidence type="ECO:0000259" key="5">
    <source>
        <dbReference type="PROSITE" id="PS51000"/>
    </source>
</evidence>
<reference evidence="7" key="1">
    <citation type="journal article" date="2019" name="Int. J. Syst. Evol. Microbiol.">
        <title>The Global Catalogue of Microorganisms (GCM) 10K type strain sequencing project: providing services to taxonomists for standard genome sequencing and annotation.</title>
        <authorList>
            <consortium name="The Broad Institute Genomics Platform"/>
            <consortium name="The Broad Institute Genome Sequencing Center for Infectious Disease"/>
            <person name="Wu L."/>
            <person name="Ma J."/>
        </authorList>
    </citation>
    <scope>NUCLEOTIDE SEQUENCE [LARGE SCALE GENOMIC DNA]</scope>
    <source>
        <strain evidence="7">KCTC 23701</strain>
    </source>
</reference>
<dbReference type="SMART" id="SM00420">
    <property type="entry name" value="HTH_DEOR"/>
    <property type="match status" value="1"/>
</dbReference>
<comment type="caution">
    <text evidence="6">The sequence shown here is derived from an EMBL/GenBank/DDBJ whole genome shotgun (WGS) entry which is preliminary data.</text>
</comment>
<dbReference type="InterPro" id="IPR050313">
    <property type="entry name" value="Carb_Metab_HTH_regulators"/>
</dbReference>
<accession>A0ABQ3GYJ3</accession>
<dbReference type="InterPro" id="IPR014036">
    <property type="entry name" value="DeoR-like_C"/>
</dbReference>
<dbReference type="Pfam" id="PF08220">
    <property type="entry name" value="HTH_DeoR"/>
    <property type="match status" value="1"/>
</dbReference>
<evidence type="ECO:0000313" key="7">
    <source>
        <dbReference type="Proteomes" id="UP000604737"/>
    </source>
</evidence>
<keyword evidence="3" id="KW-0238">DNA-binding</keyword>
<dbReference type="SUPFAM" id="SSF100950">
    <property type="entry name" value="NagB/RpiA/CoA transferase-like"/>
    <property type="match status" value="1"/>
</dbReference>
<dbReference type="Gene3D" id="1.10.10.10">
    <property type="entry name" value="Winged helix-like DNA-binding domain superfamily/Winged helix DNA-binding domain"/>
    <property type="match status" value="1"/>
</dbReference>
<evidence type="ECO:0000256" key="2">
    <source>
        <dbReference type="ARBA" id="ARBA00023015"/>
    </source>
</evidence>
<dbReference type="EMBL" id="BMYO01000004">
    <property type="protein sequence ID" value="GHD61477.1"/>
    <property type="molecule type" value="Genomic_DNA"/>
</dbReference>
<dbReference type="PROSITE" id="PS51000">
    <property type="entry name" value="HTH_DEOR_2"/>
    <property type="match status" value="1"/>
</dbReference>
<name>A0ABQ3GYJ3_9NEIS</name>